<dbReference type="PANTHER" id="PTHR43418:SF7">
    <property type="entry name" value="CARBAMOYL-PHOSPHATE SYNTHASE SMALL CHAIN"/>
    <property type="match status" value="1"/>
</dbReference>
<dbReference type="SUPFAM" id="SSF52021">
    <property type="entry name" value="Carbamoyl phosphate synthetase, small subunit N-terminal domain"/>
    <property type="match status" value="1"/>
</dbReference>
<evidence type="ECO:0000256" key="6">
    <source>
        <dbReference type="ARBA" id="ARBA00022840"/>
    </source>
</evidence>
<feature type="binding site" evidence="11">
    <location>
        <position position="288"/>
    </location>
    <ligand>
        <name>L-glutamine</name>
        <dbReference type="ChEBI" id="CHEBI:58359"/>
    </ligand>
</feature>
<keyword evidence="5 11" id="KW-0547">Nucleotide-binding</keyword>
<feature type="binding site" evidence="11">
    <location>
        <position position="46"/>
    </location>
    <ligand>
        <name>L-glutamine</name>
        <dbReference type="ChEBI" id="CHEBI:58359"/>
    </ligand>
</feature>
<dbReference type="SMART" id="SM01097">
    <property type="entry name" value="CPSase_sm_chain"/>
    <property type="match status" value="1"/>
</dbReference>
<keyword evidence="11" id="KW-0055">Arginine biosynthesis</keyword>
<dbReference type="SUPFAM" id="SSF52317">
    <property type="entry name" value="Class I glutamine amidotransferase-like"/>
    <property type="match status" value="1"/>
</dbReference>
<dbReference type="EMBL" id="CP012275">
    <property type="protein sequence ID" value="AMV61954.1"/>
    <property type="molecule type" value="Genomic_DNA"/>
</dbReference>
<dbReference type="Pfam" id="PF00117">
    <property type="entry name" value="GATase"/>
    <property type="match status" value="1"/>
</dbReference>
<evidence type="ECO:0000256" key="11">
    <source>
        <dbReference type="HAMAP-Rule" id="MF_01209"/>
    </source>
</evidence>
<dbReference type="PANTHER" id="PTHR43418">
    <property type="entry name" value="MULTIFUNCTIONAL TRYPTOPHAN BIOSYNTHESIS PROTEIN-RELATED"/>
    <property type="match status" value="1"/>
</dbReference>
<dbReference type="InterPro" id="IPR036480">
    <property type="entry name" value="CarbP_synth_ssu_N_sf"/>
</dbReference>
<accession>A0A0R2HT29</accession>
<evidence type="ECO:0000256" key="7">
    <source>
        <dbReference type="ARBA" id="ARBA00022962"/>
    </source>
</evidence>
<dbReference type="FunFam" id="3.40.50.880:FF:000029">
    <property type="entry name" value="Carbamoyl-phosphate synthase small chain"/>
    <property type="match status" value="1"/>
</dbReference>
<dbReference type="Gene3D" id="3.50.30.20">
    <property type="entry name" value="Carbamoyl-phosphate synthase small subunit, N-terminal domain"/>
    <property type="match status" value="1"/>
</dbReference>
<dbReference type="GO" id="GO:0006207">
    <property type="term" value="P:'de novo' pyrimidine nucleobase biosynthetic process"/>
    <property type="evidence" value="ECO:0007669"/>
    <property type="project" value="InterPro"/>
</dbReference>
<evidence type="ECO:0000259" key="12">
    <source>
        <dbReference type="SMART" id="SM01097"/>
    </source>
</evidence>
<dbReference type="InterPro" id="IPR017926">
    <property type="entry name" value="GATASE"/>
</dbReference>
<comment type="pathway">
    <text evidence="2 11">Amino-acid biosynthesis; L-arginine biosynthesis; carbamoyl phosphate from bicarbonate: step 1/1.</text>
</comment>
<dbReference type="OrthoDB" id="9804328at2"/>
<dbReference type="GO" id="GO:0006526">
    <property type="term" value="P:L-arginine biosynthetic process"/>
    <property type="evidence" value="ECO:0007669"/>
    <property type="project" value="UniProtKB-UniRule"/>
</dbReference>
<feature type="binding site" evidence="11">
    <location>
        <position position="247"/>
    </location>
    <ligand>
        <name>L-glutamine</name>
        <dbReference type="ChEBI" id="CHEBI:58359"/>
    </ligand>
</feature>
<evidence type="ECO:0000256" key="8">
    <source>
        <dbReference type="ARBA" id="ARBA00022975"/>
    </source>
</evidence>
<dbReference type="NCBIfam" id="TIGR01368">
    <property type="entry name" value="CPSaseIIsmall"/>
    <property type="match status" value="1"/>
</dbReference>
<evidence type="ECO:0000256" key="1">
    <source>
        <dbReference type="ARBA" id="ARBA00004812"/>
    </source>
</evidence>
<evidence type="ECO:0000256" key="9">
    <source>
        <dbReference type="ARBA" id="ARBA00048816"/>
    </source>
</evidence>
<evidence type="ECO:0000313" key="14">
    <source>
        <dbReference type="EMBL" id="AMV66167.1"/>
    </source>
</evidence>
<dbReference type="PRINTS" id="PR00099">
    <property type="entry name" value="CPSGATASE"/>
</dbReference>
<keyword evidence="11" id="KW-0028">Amino-acid biosynthesis</keyword>
<feature type="binding site" evidence="11">
    <location>
        <position position="219"/>
    </location>
    <ligand>
        <name>L-glutamine</name>
        <dbReference type="ChEBI" id="CHEBI:58359"/>
    </ligand>
</feature>
<evidence type="ECO:0000256" key="3">
    <source>
        <dbReference type="ARBA" id="ARBA00007800"/>
    </source>
</evidence>
<keyword evidence="7 11" id="KW-0315">Glutamine amidotransferase</keyword>
<keyword evidence="15" id="KW-1185">Reference proteome</keyword>
<comment type="function">
    <text evidence="11">Small subunit of the glutamine-dependent carbamoyl phosphate synthetase (CPSase). CPSase catalyzes the formation of carbamoyl phosphate from the ammonia moiety of glutamine, carbonate, and phosphate donated by ATP, constituting the first step of 2 biosynthetic pathways, one leading to arginine and/or urea and the other to pyrimidine nucleotides. The small subunit (glutamine amidotransferase) binds and cleaves glutamine to supply the large subunit with the substrate ammonia.</text>
</comment>
<keyword evidence="6 11" id="KW-0067">ATP-binding</keyword>
<proteinExistence type="inferred from homology"/>
<sequence length="373" mass="40618">MAKRYLVLEDGSTYEGTAFGAEDTGVGELVFNTGMTGYQESITDQSYNGEILMFTYPLIGNYGITFDDNESVTPTTAGVVVHEVARLASNWRNQMSLDEFLKQHHIPGISGLDTRAITKKIRAHGTMKSVLVNSIADAEAILAQGMKPAPKDLVLKSTTKNGYPNPNTGKRIVVVDFGLKHSILRELAKRNCNVVVMPATATAAQILNYKPDGVLLSNGPGDPKDVQGAATMIRTVERTVPLFGICLGHQLFALANGADTFKMKFGHRGFNHPVREIATNRIDFTAQNHGYAVAADSVANTDLLVTHEEINDQTIEGLRHKKYPAFSVQFHPDAAPGPHDASHLFDEFLESITSYQREPVRLSALAVSSDGHP</sequence>
<dbReference type="GO" id="GO:0005524">
    <property type="term" value="F:ATP binding"/>
    <property type="evidence" value="ECO:0007669"/>
    <property type="project" value="UniProtKB-UniRule"/>
</dbReference>
<organism evidence="13 16">
    <name type="scientific">Pediococcus damnosus</name>
    <dbReference type="NCBI Taxonomy" id="51663"/>
    <lineage>
        <taxon>Bacteria</taxon>
        <taxon>Bacillati</taxon>
        <taxon>Bacillota</taxon>
        <taxon>Bacilli</taxon>
        <taxon>Lactobacillales</taxon>
        <taxon>Lactobacillaceae</taxon>
        <taxon>Pediococcus</taxon>
    </lineage>
</organism>
<dbReference type="PRINTS" id="PR00097">
    <property type="entry name" value="ANTSNTHASEII"/>
</dbReference>
<dbReference type="GO" id="GO:0006541">
    <property type="term" value="P:glutamine metabolic process"/>
    <property type="evidence" value="ECO:0007669"/>
    <property type="project" value="InterPro"/>
</dbReference>
<dbReference type="AlphaFoldDB" id="A0A0R2HT29"/>
<dbReference type="Proteomes" id="UP000076244">
    <property type="component" value="Chromosome"/>
</dbReference>
<dbReference type="InterPro" id="IPR002474">
    <property type="entry name" value="CarbamoylP_synth_ssu_N"/>
</dbReference>
<keyword evidence="8 11" id="KW-0665">Pyrimidine biosynthesis</keyword>
<dbReference type="HAMAP" id="MF_01209">
    <property type="entry name" value="CPSase_S_chain"/>
    <property type="match status" value="1"/>
</dbReference>
<dbReference type="PROSITE" id="PS51273">
    <property type="entry name" value="GATASE_TYPE_1"/>
    <property type="match status" value="1"/>
</dbReference>
<name>A0A0R2HT29_9LACO</name>
<comment type="catalytic activity">
    <reaction evidence="10 11">
        <text>L-glutamine + H2O = L-glutamate + NH4(+)</text>
        <dbReference type="Rhea" id="RHEA:15889"/>
        <dbReference type="ChEBI" id="CHEBI:15377"/>
        <dbReference type="ChEBI" id="CHEBI:28938"/>
        <dbReference type="ChEBI" id="CHEBI:29985"/>
        <dbReference type="ChEBI" id="CHEBI:58359"/>
    </reaction>
</comment>
<feature type="binding site" evidence="11">
    <location>
        <position position="290"/>
    </location>
    <ligand>
        <name>L-glutamine</name>
        <dbReference type="ChEBI" id="CHEBI:58359"/>
    </ligand>
</feature>
<dbReference type="PRINTS" id="PR00096">
    <property type="entry name" value="GATASE"/>
</dbReference>
<feature type="active site" description="Nucleophile" evidence="11">
    <location>
        <position position="246"/>
    </location>
</feature>
<dbReference type="GO" id="GO:0004088">
    <property type="term" value="F:carbamoyl-phosphate synthase (glutamine-hydrolyzing) activity"/>
    <property type="evidence" value="ECO:0007669"/>
    <property type="project" value="UniProtKB-UniRule"/>
</dbReference>
<comment type="pathway">
    <text evidence="1 11">Pyrimidine metabolism; UMP biosynthesis via de novo pathway; (S)-dihydroorotate from bicarbonate: step 1/3.</text>
</comment>
<feature type="active site" evidence="11">
    <location>
        <position position="333"/>
    </location>
</feature>
<evidence type="ECO:0000256" key="2">
    <source>
        <dbReference type="ARBA" id="ARBA00005077"/>
    </source>
</evidence>
<comment type="catalytic activity">
    <reaction evidence="9 11">
        <text>hydrogencarbonate + L-glutamine + 2 ATP + H2O = carbamoyl phosphate + L-glutamate + 2 ADP + phosphate + 2 H(+)</text>
        <dbReference type="Rhea" id="RHEA:18633"/>
        <dbReference type="ChEBI" id="CHEBI:15377"/>
        <dbReference type="ChEBI" id="CHEBI:15378"/>
        <dbReference type="ChEBI" id="CHEBI:17544"/>
        <dbReference type="ChEBI" id="CHEBI:29985"/>
        <dbReference type="ChEBI" id="CHEBI:30616"/>
        <dbReference type="ChEBI" id="CHEBI:43474"/>
        <dbReference type="ChEBI" id="CHEBI:58228"/>
        <dbReference type="ChEBI" id="CHEBI:58359"/>
        <dbReference type="ChEBI" id="CHEBI:456216"/>
        <dbReference type="EC" id="6.3.5.5"/>
    </reaction>
</comment>
<evidence type="ECO:0000313" key="13">
    <source>
        <dbReference type="EMBL" id="AMV61954.1"/>
    </source>
</evidence>
<protein>
    <recommendedName>
        <fullName evidence="11">Carbamoyl phosphate synthase small chain</fullName>
        <ecNumber evidence="11">6.3.5.5</ecNumber>
    </recommendedName>
    <alternativeName>
        <fullName evidence="11">Carbamoyl phosphate synthetase glutamine chain</fullName>
    </alternativeName>
</protein>
<dbReference type="Pfam" id="PF00988">
    <property type="entry name" value="CPSase_sm_chain"/>
    <property type="match status" value="1"/>
</dbReference>
<dbReference type="KEGG" id="pdm:ADU72_0218"/>
<feature type="binding site" evidence="11">
    <location>
        <position position="291"/>
    </location>
    <ligand>
        <name>L-glutamine</name>
        <dbReference type="ChEBI" id="CHEBI:58359"/>
    </ligand>
</feature>
<feature type="binding site" evidence="11">
    <location>
        <position position="221"/>
    </location>
    <ligand>
        <name>L-glutamine</name>
        <dbReference type="ChEBI" id="CHEBI:58359"/>
    </ligand>
</feature>
<keyword evidence="4 11" id="KW-0436">Ligase</keyword>
<evidence type="ECO:0000256" key="4">
    <source>
        <dbReference type="ARBA" id="ARBA00022598"/>
    </source>
</evidence>
<feature type="domain" description="Carbamoyl-phosphate synthase small subunit N-terminal" evidence="12">
    <location>
        <begin position="2"/>
        <end position="132"/>
    </location>
</feature>
<feature type="active site" evidence="11">
    <location>
        <position position="331"/>
    </location>
</feature>
<dbReference type="InterPro" id="IPR035686">
    <property type="entry name" value="CPSase_GATase1"/>
</dbReference>
<dbReference type="InterPro" id="IPR006274">
    <property type="entry name" value="CarbamoylP_synth_ssu"/>
</dbReference>
<dbReference type="EMBL" id="CP012288">
    <property type="protein sequence ID" value="AMV66167.1"/>
    <property type="molecule type" value="Genomic_DNA"/>
</dbReference>
<dbReference type="EC" id="6.3.5.5" evidence="11"/>
<evidence type="ECO:0000313" key="16">
    <source>
        <dbReference type="Proteomes" id="UP000076405"/>
    </source>
</evidence>
<feature type="region of interest" description="CPSase" evidence="11">
    <location>
        <begin position="1"/>
        <end position="170"/>
    </location>
</feature>
<dbReference type="InterPro" id="IPR050472">
    <property type="entry name" value="Anth_synth/Amidotransfase"/>
</dbReference>
<comment type="subunit">
    <text evidence="11">Composed of two chains; the small (or glutamine) chain promotes the hydrolysis of glutamine to ammonia, which is used by the large (or ammonia) chain to synthesize carbamoyl phosphate. Tetramer of heterodimers (alpha,beta)4.</text>
</comment>
<dbReference type="Proteomes" id="UP000076405">
    <property type="component" value="Chromosome"/>
</dbReference>
<reference evidence="15 16" key="1">
    <citation type="journal article" date="2016" name="PLoS ONE">
        <title>The Identification of Novel Diagnostic Marker Genes for the Detection of Beer Spoiling Pediococcus damnosus Strains Using the BlAst Diagnostic Gene findEr.</title>
        <authorList>
            <person name="Behr J."/>
            <person name="Geissler A.J."/>
            <person name="Schmid J."/>
            <person name="Zehe A."/>
            <person name="Vogel R.F."/>
        </authorList>
    </citation>
    <scope>NUCLEOTIDE SEQUENCE [LARGE SCALE GENOMIC DNA]</scope>
    <source>
        <strain evidence="13 16">TMW 2.1533</strain>
        <strain evidence="14 15">TMW 2.1535</strain>
    </source>
</reference>
<dbReference type="CDD" id="cd01744">
    <property type="entry name" value="GATase1_CPSase"/>
    <property type="match status" value="1"/>
</dbReference>
<evidence type="ECO:0000256" key="10">
    <source>
        <dbReference type="ARBA" id="ARBA00049285"/>
    </source>
</evidence>
<dbReference type="InterPro" id="IPR029062">
    <property type="entry name" value="Class_I_gatase-like"/>
</dbReference>
<dbReference type="Gene3D" id="3.40.50.880">
    <property type="match status" value="1"/>
</dbReference>
<dbReference type="RefSeq" id="WP_056986126.1">
    <property type="nucleotide sequence ID" value="NZ_BAAAXI010000177.1"/>
</dbReference>
<dbReference type="FunFam" id="3.50.30.20:FF:000001">
    <property type="entry name" value="Carbamoyl-phosphate synthase small chain"/>
    <property type="match status" value="1"/>
</dbReference>
<dbReference type="NCBIfam" id="NF009475">
    <property type="entry name" value="PRK12838.1"/>
    <property type="match status" value="1"/>
</dbReference>
<evidence type="ECO:0000256" key="5">
    <source>
        <dbReference type="ARBA" id="ARBA00022741"/>
    </source>
</evidence>
<dbReference type="GO" id="GO:0044205">
    <property type="term" value="P:'de novo' UMP biosynthetic process"/>
    <property type="evidence" value="ECO:0007669"/>
    <property type="project" value="UniProtKB-UniRule"/>
</dbReference>
<gene>
    <name evidence="11" type="primary">carA</name>
    <name evidence="13" type="ORF">ADU70_0454</name>
    <name evidence="14" type="ORF">ADU72_0218</name>
</gene>
<comment type="similarity">
    <text evidence="3 11">Belongs to the CarA family.</text>
</comment>
<evidence type="ECO:0000313" key="15">
    <source>
        <dbReference type="Proteomes" id="UP000076244"/>
    </source>
</evidence>
<feature type="binding site" evidence="11">
    <location>
        <position position="250"/>
    </location>
    <ligand>
        <name>L-glutamine</name>
        <dbReference type="ChEBI" id="CHEBI:58359"/>
    </ligand>
</feature>